<accession>A0A9W6G2Q0</accession>
<reference evidence="1" key="1">
    <citation type="submission" date="2022-12" db="EMBL/GenBank/DDBJ databases">
        <title>Reference genome sequencing for broad-spectrum identification of bacterial and archaeal isolates by mass spectrometry.</title>
        <authorList>
            <person name="Sekiguchi Y."/>
            <person name="Tourlousse D.M."/>
        </authorList>
    </citation>
    <scope>NUCLEOTIDE SEQUENCE</scope>
    <source>
        <strain evidence="1">H2</strain>
    </source>
</reference>
<sequence>MKYREVLEAAVRAPSGDNCQPWRFAIENDVIRIFNIPDKDTSLFNLRQRASYVAHGALLENLAIAASVFGYAPDISLFPDSQLPNLVAVVRMKEETTPADSLYEYIPKRCTNRKRYNGGALSAAENQTLLTAAGHIPGGKVALTGSDREKSEVAEVIALNDRLIFENEHLHAFLFEHVRWSDAEARERGDGLDIKTLELAPPDSLAFPLLKSWPLVSFLKNFGVPRVIAGSARKLALSAAAIGVVSVPGKGDKDCITAGRLIERVWLEATKLGLSFQLMTGITLLMRRVLDGETENISSRHGELIRKAYGTLANRFGIEDGSLFIMFRVGRCGPPNVYSMRYPLEKVIGIS</sequence>
<dbReference type="GO" id="GO:0016491">
    <property type="term" value="F:oxidoreductase activity"/>
    <property type="evidence" value="ECO:0007669"/>
    <property type="project" value="InterPro"/>
</dbReference>
<organism evidence="1 2">
    <name type="scientific">Geobacter hydrogenophilus</name>
    <dbReference type="NCBI Taxonomy" id="40983"/>
    <lineage>
        <taxon>Bacteria</taxon>
        <taxon>Pseudomonadati</taxon>
        <taxon>Thermodesulfobacteriota</taxon>
        <taxon>Desulfuromonadia</taxon>
        <taxon>Geobacterales</taxon>
        <taxon>Geobacteraceae</taxon>
        <taxon>Geobacter</taxon>
    </lineage>
</organism>
<proteinExistence type="predicted"/>
<evidence type="ECO:0000313" key="1">
    <source>
        <dbReference type="EMBL" id="GLI39273.1"/>
    </source>
</evidence>
<dbReference type="EMBL" id="BSDS01000002">
    <property type="protein sequence ID" value="GLI39273.1"/>
    <property type="molecule type" value="Genomic_DNA"/>
</dbReference>
<evidence type="ECO:0000313" key="2">
    <source>
        <dbReference type="Proteomes" id="UP001144352"/>
    </source>
</evidence>
<dbReference type="AlphaFoldDB" id="A0A9W6G2Q0"/>
<keyword evidence="2" id="KW-1185">Reference proteome</keyword>
<dbReference type="InterPro" id="IPR000415">
    <property type="entry name" value="Nitroreductase-like"/>
</dbReference>
<protein>
    <recommendedName>
        <fullName evidence="3">Nitroreductase</fullName>
    </recommendedName>
</protein>
<name>A0A9W6G2Q0_9BACT</name>
<dbReference type="SUPFAM" id="SSF55469">
    <property type="entry name" value="FMN-dependent nitroreductase-like"/>
    <property type="match status" value="1"/>
</dbReference>
<evidence type="ECO:0008006" key="3">
    <source>
        <dbReference type="Google" id="ProtNLM"/>
    </source>
</evidence>
<dbReference type="Proteomes" id="UP001144352">
    <property type="component" value="Unassembled WGS sequence"/>
</dbReference>
<gene>
    <name evidence="1" type="ORF">GHYDROH2_27740</name>
</gene>
<comment type="caution">
    <text evidence="1">The sequence shown here is derived from an EMBL/GenBank/DDBJ whole genome shotgun (WGS) entry which is preliminary data.</text>
</comment>
<dbReference type="Gene3D" id="3.40.109.10">
    <property type="entry name" value="NADH Oxidase"/>
    <property type="match status" value="1"/>
</dbReference>
<dbReference type="RefSeq" id="WP_214187736.1">
    <property type="nucleotide sequence ID" value="NZ_BSDS01000002.1"/>
</dbReference>